<evidence type="ECO:0000256" key="16">
    <source>
        <dbReference type="SAM" id="SignalP"/>
    </source>
</evidence>
<evidence type="ECO:0000256" key="1">
    <source>
        <dbReference type="ARBA" id="ARBA00001973"/>
    </source>
</evidence>
<sequence length="234" mass="25381">MHFLTSNILLLAAALFRILSKDTFPRLVVNGKAEDKDWSVTRMTKNAQSKQGIENPTNADIRCYSSQFAANVATVPAGSTVHYVSTQQINHPGPTQFYLAKVPEGSSVTKWDGAGAVWFKFHTEMPTVDKNKQMTWPGQNLYITTNATIPASTPNGDYLLRVEHIALHQASQVNKAQFYLSCSQITITGGGSGTPGPLVALPGAYKSNDPGILVNLYSMQPDAYQPPGPPVWSG</sequence>
<reference evidence="18" key="2">
    <citation type="submission" date="2023-06" db="EMBL/GenBank/DDBJ databases">
        <authorList>
            <consortium name="Lawrence Berkeley National Laboratory"/>
            <person name="Haridas S."/>
            <person name="Hensen N."/>
            <person name="Bonometti L."/>
            <person name="Westerberg I."/>
            <person name="Brannstrom I.O."/>
            <person name="Guillou S."/>
            <person name="Cros-Aarteil S."/>
            <person name="Calhoun S."/>
            <person name="Kuo A."/>
            <person name="Mondo S."/>
            <person name="Pangilinan J."/>
            <person name="Riley R."/>
            <person name="Labutti K."/>
            <person name="Andreopoulos B."/>
            <person name="Lipzen A."/>
            <person name="Chen C."/>
            <person name="Yanf M."/>
            <person name="Daum C."/>
            <person name="Ng V."/>
            <person name="Clum A."/>
            <person name="Steindorff A."/>
            <person name="Ohm R."/>
            <person name="Martin F."/>
            <person name="Silar P."/>
            <person name="Natvig D."/>
            <person name="Lalanne C."/>
            <person name="Gautier V."/>
            <person name="Ament-Velasquez S.L."/>
            <person name="Kruys A."/>
            <person name="Hutchinson M.I."/>
            <person name="Powell A.J."/>
            <person name="Barry K."/>
            <person name="Miller A.N."/>
            <person name="Grigoriev I.V."/>
            <person name="Debuchy R."/>
            <person name="Gladieux P."/>
            <person name="Thoren M.H."/>
            <person name="Johannesson H."/>
        </authorList>
    </citation>
    <scope>NUCLEOTIDE SEQUENCE</scope>
    <source>
        <strain evidence="18">SMH4131-1</strain>
    </source>
</reference>
<comment type="subcellular location">
    <subcellularLocation>
        <location evidence="2">Secreted</location>
    </subcellularLocation>
</comment>
<dbReference type="PANTHER" id="PTHR33353:SF10">
    <property type="entry name" value="ENDO-BETA-1,4-GLUCANASE D"/>
    <property type="match status" value="1"/>
</dbReference>
<evidence type="ECO:0000256" key="8">
    <source>
        <dbReference type="ARBA" id="ARBA00023008"/>
    </source>
</evidence>
<feature type="domain" description="Auxiliary Activity family 9 catalytic" evidence="17">
    <location>
        <begin position="23"/>
        <end position="221"/>
    </location>
</feature>
<dbReference type="PANTHER" id="PTHR33353">
    <property type="entry name" value="PUTATIVE (AFU_ORTHOLOGUE AFUA_1G12560)-RELATED"/>
    <property type="match status" value="1"/>
</dbReference>
<comment type="cofactor">
    <cofactor evidence="1">
        <name>Cu(2+)</name>
        <dbReference type="ChEBI" id="CHEBI:29036"/>
    </cofactor>
</comment>
<keyword evidence="8" id="KW-0186">Copper</keyword>
<keyword evidence="9" id="KW-0503">Monooxygenase</keyword>
<name>A0AAE0IAT5_9PEZI</name>
<accession>A0AAE0IAT5</accession>
<dbReference type="InterPro" id="IPR005103">
    <property type="entry name" value="AA9_LPMO"/>
</dbReference>
<evidence type="ECO:0000256" key="6">
    <source>
        <dbReference type="ARBA" id="ARBA00023001"/>
    </source>
</evidence>
<evidence type="ECO:0000259" key="17">
    <source>
        <dbReference type="Pfam" id="PF03443"/>
    </source>
</evidence>
<evidence type="ECO:0000256" key="13">
    <source>
        <dbReference type="ARBA" id="ARBA00044502"/>
    </source>
</evidence>
<gene>
    <name evidence="18" type="ORF">B0T19DRAFT_466568</name>
</gene>
<keyword evidence="6" id="KW-0136">Cellulose degradation</keyword>
<evidence type="ECO:0000256" key="14">
    <source>
        <dbReference type="ARBA" id="ARBA00045077"/>
    </source>
</evidence>
<dbReference type="GO" id="GO:0004497">
    <property type="term" value="F:monooxygenase activity"/>
    <property type="evidence" value="ECO:0007669"/>
    <property type="project" value="UniProtKB-KW"/>
</dbReference>
<evidence type="ECO:0000256" key="5">
    <source>
        <dbReference type="ARBA" id="ARBA00022729"/>
    </source>
</evidence>
<evidence type="ECO:0000313" key="19">
    <source>
        <dbReference type="Proteomes" id="UP001286456"/>
    </source>
</evidence>
<evidence type="ECO:0000256" key="9">
    <source>
        <dbReference type="ARBA" id="ARBA00023033"/>
    </source>
</evidence>
<evidence type="ECO:0000256" key="15">
    <source>
        <dbReference type="ARBA" id="ARBA00047174"/>
    </source>
</evidence>
<dbReference type="EMBL" id="JAUEPO010000005">
    <property type="protein sequence ID" value="KAK3321267.1"/>
    <property type="molecule type" value="Genomic_DNA"/>
</dbReference>
<proteinExistence type="inferred from homology"/>
<protein>
    <recommendedName>
        <fullName evidence="15">lytic cellulose monooxygenase (C4-dehydrogenating)</fullName>
        <ecNumber evidence="15">1.14.99.56</ecNumber>
    </recommendedName>
</protein>
<dbReference type="GO" id="GO:0016787">
    <property type="term" value="F:hydrolase activity"/>
    <property type="evidence" value="ECO:0007669"/>
    <property type="project" value="UniProtKB-KW"/>
</dbReference>
<comment type="similarity">
    <text evidence="13">Belongs to the polysaccharide monooxygenase AA9 family.</text>
</comment>
<dbReference type="GO" id="GO:0030245">
    <property type="term" value="P:cellulose catabolic process"/>
    <property type="evidence" value="ECO:0007669"/>
    <property type="project" value="UniProtKB-KW"/>
</dbReference>
<evidence type="ECO:0000256" key="3">
    <source>
        <dbReference type="ARBA" id="ARBA00022525"/>
    </source>
</evidence>
<dbReference type="CDD" id="cd21175">
    <property type="entry name" value="LPMO_AA9"/>
    <property type="match status" value="1"/>
</dbReference>
<keyword evidence="7" id="KW-0560">Oxidoreductase</keyword>
<keyword evidence="10" id="KW-1015">Disulfide bond</keyword>
<evidence type="ECO:0000256" key="11">
    <source>
        <dbReference type="ARBA" id="ARBA00023277"/>
    </source>
</evidence>
<evidence type="ECO:0000256" key="12">
    <source>
        <dbReference type="ARBA" id="ARBA00023326"/>
    </source>
</evidence>
<keyword evidence="18" id="KW-0378">Hydrolase</keyword>
<evidence type="ECO:0000256" key="7">
    <source>
        <dbReference type="ARBA" id="ARBA00023002"/>
    </source>
</evidence>
<evidence type="ECO:0000256" key="10">
    <source>
        <dbReference type="ARBA" id="ARBA00023157"/>
    </source>
</evidence>
<dbReference type="AlphaFoldDB" id="A0AAE0IAT5"/>
<dbReference type="EC" id="1.14.99.56" evidence="15"/>
<feature type="chain" id="PRO_5042236423" description="lytic cellulose monooxygenase (C4-dehydrogenating)" evidence="16">
    <location>
        <begin position="21"/>
        <end position="234"/>
    </location>
</feature>
<reference evidence="18" key="1">
    <citation type="journal article" date="2023" name="Mol. Phylogenet. Evol.">
        <title>Genome-scale phylogeny and comparative genomics of the fungal order Sordariales.</title>
        <authorList>
            <person name="Hensen N."/>
            <person name="Bonometti L."/>
            <person name="Westerberg I."/>
            <person name="Brannstrom I.O."/>
            <person name="Guillou S."/>
            <person name="Cros-Aarteil S."/>
            <person name="Calhoun S."/>
            <person name="Haridas S."/>
            <person name="Kuo A."/>
            <person name="Mondo S."/>
            <person name="Pangilinan J."/>
            <person name="Riley R."/>
            <person name="LaButti K."/>
            <person name="Andreopoulos B."/>
            <person name="Lipzen A."/>
            <person name="Chen C."/>
            <person name="Yan M."/>
            <person name="Daum C."/>
            <person name="Ng V."/>
            <person name="Clum A."/>
            <person name="Steindorff A."/>
            <person name="Ohm R.A."/>
            <person name="Martin F."/>
            <person name="Silar P."/>
            <person name="Natvig D.O."/>
            <person name="Lalanne C."/>
            <person name="Gautier V."/>
            <person name="Ament-Velasquez S.L."/>
            <person name="Kruys A."/>
            <person name="Hutchinson M.I."/>
            <person name="Powell A.J."/>
            <person name="Barry K."/>
            <person name="Miller A.N."/>
            <person name="Grigoriev I.V."/>
            <person name="Debuchy R."/>
            <person name="Gladieux P."/>
            <person name="Hiltunen Thoren M."/>
            <person name="Johannesson H."/>
        </authorList>
    </citation>
    <scope>NUCLEOTIDE SEQUENCE</scope>
    <source>
        <strain evidence="18">SMH4131-1</strain>
    </source>
</reference>
<dbReference type="Gene3D" id="2.70.50.70">
    <property type="match status" value="1"/>
</dbReference>
<keyword evidence="3" id="KW-0964">Secreted</keyword>
<dbReference type="GO" id="GO:0005576">
    <property type="term" value="C:extracellular region"/>
    <property type="evidence" value="ECO:0007669"/>
    <property type="project" value="UniProtKB-SubCell"/>
</dbReference>
<keyword evidence="11" id="KW-0119">Carbohydrate metabolism</keyword>
<evidence type="ECO:0000256" key="2">
    <source>
        <dbReference type="ARBA" id="ARBA00004613"/>
    </source>
</evidence>
<keyword evidence="5 16" id="KW-0732">Signal</keyword>
<organism evidence="18 19">
    <name type="scientific">Cercophora scortea</name>
    <dbReference type="NCBI Taxonomy" id="314031"/>
    <lineage>
        <taxon>Eukaryota</taxon>
        <taxon>Fungi</taxon>
        <taxon>Dikarya</taxon>
        <taxon>Ascomycota</taxon>
        <taxon>Pezizomycotina</taxon>
        <taxon>Sordariomycetes</taxon>
        <taxon>Sordariomycetidae</taxon>
        <taxon>Sordariales</taxon>
        <taxon>Lasiosphaeriaceae</taxon>
        <taxon>Cercophora</taxon>
    </lineage>
</organism>
<dbReference type="InterPro" id="IPR049892">
    <property type="entry name" value="AA9"/>
</dbReference>
<keyword evidence="4" id="KW-0479">Metal-binding</keyword>
<evidence type="ECO:0000256" key="4">
    <source>
        <dbReference type="ARBA" id="ARBA00022723"/>
    </source>
</evidence>
<dbReference type="Proteomes" id="UP001286456">
    <property type="component" value="Unassembled WGS sequence"/>
</dbReference>
<dbReference type="Pfam" id="PF03443">
    <property type="entry name" value="AA9"/>
    <property type="match status" value="1"/>
</dbReference>
<feature type="signal peptide" evidence="16">
    <location>
        <begin position="1"/>
        <end position="20"/>
    </location>
</feature>
<dbReference type="GO" id="GO:0046872">
    <property type="term" value="F:metal ion binding"/>
    <property type="evidence" value="ECO:0007669"/>
    <property type="project" value="UniProtKB-KW"/>
</dbReference>
<comment type="caution">
    <text evidence="18">The sequence shown here is derived from an EMBL/GenBank/DDBJ whole genome shotgun (WGS) entry which is preliminary data.</text>
</comment>
<keyword evidence="12" id="KW-0624">Polysaccharide degradation</keyword>
<comment type="catalytic activity">
    <reaction evidence="14">
        <text>[(1-&gt;4)-beta-D-glucosyl]n+m + reduced acceptor + O2 = 4-dehydro-beta-D-glucosyl-[(1-&gt;4)-beta-D-glucosyl]n-1 + [(1-&gt;4)-beta-D-glucosyl]m + acceptor + H2O.</text>
        <dbReference type="EC" id="1.14.99.56"/>
    </reaction>
</comment>
<evidence type="ECO:0000313" key="18">
    <source>
        <dbReference type="EMBL" id="KAK3321267.1"/>
    </source>
</evidence>
<keyword evidence="19" id="KW-1185">Reference proteome</keyword>